<accession>A0ABT4LP15</accession>
<dbReference type="RefSeq" id="WP_269424968.1">
    <property type="nucleotide sequence ID" value="NZ_JAPWGY010000011.1"/>
</dbReference>
<dbReference type="EMBL" id="JAPWGY010000011">
    <property type="protein sequence ID" value="MCZ4282824.1"/>
    <property type="molecule type" value="Genomic_DNA"/>
</dbReference>
<organism evidence="2 3">
    <name type="scientific">Kiloniella laminariae</name>
    <dbReference type="NCBI Taxonomy" id="454162"/>
    <lineage>
        <taxon>Bacteria</taxon>
        <taxon>Pseudomonadati</taxon>
        <taxon>Pseudomonadota</taxon>
        <taxon>Alphaproteobacteria</taxon>
        <taxon>Rhodospirillales</taxon>
        <taxon>Kiloniellaceae</taxon>
        <taxon>Kiloniella</taxon>
    </lineage>
</organism>
<reference evidence="2" key="1">
    <citation type="submission" date="2022-12" db="EMBL/GenBank/DDBJ databases">
        <title>Bacterial isolates from different developmental stages of Nematostella vectensis.</title>
        <authorList>
            <person name="Fraune S."/>
        </authorList>
    </citation>
    <scope>NUCLEOTIDE SEQUENCE</scope>
    <source>
        <strain evidence="2">G21630-S1</strain>
    </source>
</reference>
<sequence length="239" mass="26489">MKKTQQLPPLRTLLIFPFAVAIHLFQSNSTALAATEAFNIGGKEVAIAAPDDYCFLDKKYPGDARLLSILSQANPANEIITMITPCQGLKKWRAGEQDTLDDLMSVQVMRSTIQQDFTATEKNTIQGICQGMNIYPKEHMEQLMTQATDSVEAGSQIKVNNNEFLGVVEQDQTTCYVGVLQNLIDEFGKPAITATVGAPQVLKGKLFFQYISADFENEQTFSQLVNRLQKFLGTQAELN</sequence>
<name>A0ABT4LP15_9PROT</name>
<evidence type="ECO:0000256" key="1">
    <source>
        <dbReference type="SAM" id="SignalP"/>
    </source>
</evidence>
<evidence type="ECO:0000313" key="2">
    <source>
        <dbReference type="EMBL" id="MCZ4282824.1"/>
    </source>
</evidence>
<evidence type="ECO:0000313" key="3">
    <source>
        <dbReference type="Proteomes" id="UP001069802"/>
    </source>
</evidence>
<evidence type="ECO:0008006" key="4">
    <source>
        <dbReference type="Google" id="ProtNLM"/>
    </source>
</evidence>
<keyword evidence="3" id="KW-1185">Reference proteome</keyword>
<comment type="caution">
    <text evidence="2">The sequence shown here is derived from an EMBL/GenBank/DDBJ whole genome shotgun (WGS) entry which is preliminary data.</text>
</comment>
<feature type="signal peptide" evidence="1">
    <location>
        <begin position="1"/>
        <end position="33"/>
    </location>
</feature>
<keyword evidence="1" id="KW-0732">Signal</keyword>
<protein>
    <recommendedName>
        <fullName evidence="4">Solute-binding protein family 3/N-terminal domain-containing protein</fullName>
    </recommendedName>
</protein>
<proteinExistence type="predicted"/>
<gene>
    <name evidence="2" type="ORF">O4H49_18715</name>
</gene>
<feature type="chain" id="PRO_5046862059" description="Solute-binding protein family 3/N-terminal domain-containing protein" evidence="1">
    <location>
        <begin position="34"/>
        <end position="239"/>
    </location>
</feature>
<dbReference type="Proteomes" id="UP001069802">
    <property type="component" value="Unassembled WGS sequence"/>
</dbReference>